<protein>
    <submittedName>
        <fullName evidence="1">Uncharacterized protein</fullName>
    </submittedName>
</protein>
<dbReference type="Proteomes" id="UP000187609">
    <property type="component" value="Unassembled WGS sequence"/>
</dbReference>
<reference evidence="1" key="1">
    <citation type="submission" date="2016-11" db="EMBL/GenBank/DDBJ databases">
        <title>The genome of Nicotiana attenuata.</title>
        <authorList>
            <person name="Xu S."/>
            <person name="Brockmoeller T."/>
            <person name="Gaquerel E."/>
            <person name="Navarro A."/>
            <person name="Kuhl H."/>
            <person name="Gase K."/>
            <person name="Ling Z."/>
            <person name="Zhou W."/>
            <person name="Kreitzer C."/>
            <person name="Stanke M."/>
            <person name="Tang H."/>
            <person name="Lyons E."/>
            <person name="Pandey P."/>
            <person name="Pandey S.P."/>
            <person name="Timmermann B."/>
            <person name="Baldwin I.T."/>
        </authorList>
    </citation>
    <scope>NUCLEOTIDE SEQUENCE [LARGE SCALE GENOMIC DNA]</scope>
    <source>
        <strain evidence="1">UT</strain>
    </source>
</reference>
<gene>
    <name evidence="1" type="ORF">A4A49_40035</name>
</gene>
<evidence type="ECO:0000313" key="1">
    <source>
        <dbReference type="EMBL" id="OIT19808.1"/>
    </source>
</evidence>
<accession>A0A1J6K404</accession>
<dbReference type="EMBL" id="MJEQ01006204">
    <property type="protein sequence ID" value="OIT19808.1"/>
    <property type="molecule type" value="Genomic_DNA"/>
</dbReference>
<dbReference type="STRING" id="49451.A0A1J6K404"/>
<dbReference type="OMA" id="TRSVWAK"/>
<dbReference type="PANTHER" id="PTHR47076">
    <property type="entry name" value="NHL DOMAIN PROTEIN"/>
    <property type="match status" value="1"/>
</dbReference>
<dbReference type="AlphaFoldDB" id="A0A1J6K404"/>
<organism evidence="1 2">
    <name type="scientific">Nicotiana attenuata</name>
    <name type="common">Coyote tobacco</name>
    <dbReference type="NCBI Taxonomy" id="49451"/>
    <lineage>
        <taxon>Eukaryota</taxon>
        <taxon>Viridiplantae</taxon>
        <taxon>Streptophyta</taxon>
        <taxon>Embryophyta</taxon>
        <taxon>Tracheophyta</taxon>
        <taxon>Spermatophyta</taxon>
        <taxon>Magnoliopsida</taxon>
        <taxon>eudicotyledons</taxon>
        <taxon>Gunneridae</taxon>
        <taxon>Pentapetalae</taxon>
        <taxon>asterids</taxon>
        <taxon>lamiids</taxon>
        <taxon>Solanales</taxon>
        <taxon>Solanaceae</taxon>
        <taxon>Nicotianoideae</taxon>
        <taxon>Nicotianeae</taxon>
        <taxon>Nicotiana</taxon>
    </lineage>
</organism>
<comment type="caution">
    <text evidence="1">The sequence shown here is derived from an EMBL/GenBank/DDBJ whole genome shotgun (WGS) entry which is preliminary data.</text>
</comment>
<keyword evidence="2" id="KW-1185">Reference proteome</keyword>
<proteinExistence type="predicted"/>
<sequence length="163" mass="18646">MISCSKSPQAVLFRNKIVSGKFETPKTLSVDRSPNLNFKTIVTRRVNLDWWHKIRSSAVKEGSVWAKGINALKKLREWSEIVAGPRWKTFIRRFNRNKSGRINAKFQYDPLSYSLNFDEGPGNNKEEEEEYVLRNFSTRYASASISPPAKVSMDLGKDGPSFV</sequence>
<evidence type="ECO:0000313" key="2">
    <source>
        <dbReference type="Proteomes" id="UP000187609"/>
    </source>
</evidence>
<name>A0A1J6K404_NICAT</name>
<dbReference type="Gramene" id="OIT19808">
    <property type="protein sequence ID" value="OIT19808"/>
    <property type="gene ID" value="A4A49_40035"/>
</dbReference>
<dbReference type="PANTHER" id="PTHR47076:SF8">
    <property type="entry name" value="IS10 TRANSPOSASE"/>
    <property type="match status" value="1"/>
</dbReference>